<dbReference type="InterPro" id="IPR014710">
    <property type="entry name" value="RmlC-like_jellyroll"/>
</dbReference>
<evidence type="ECO:0000313" key="2">
    <source>
        <dbReference type="EMBL" id="WXA93166.1"/>
    </source>
</evidence>
<dbReference type="Gene3D" id="2.60.120.10">
    <property type="entry name" value="Jelly Rolls"/>
    <property type="match status" value="2"/>
</dbReference>
<sequence>MAADSAQSRLSRELFMAAFGGGRAESGGGWNQNWVTDRLTAQLEEEDLHAGQALFYEGDPPDYLYFIRNGRIRMSRPGSGSWIYEGRWVLGSFDVLLDKPRTRTAIALSDFHVMRIRAEAWIDLLEDSFPIARMAFINMSRNVAQLEETVPLSWLEPPMEALSFPLPPGRLSLVERLAVLMDAPRLRGAGVQTLADLAAIADEVIFAPGQIILESGAQRDRIFYTLEGDVLATRKNPEIERSFGPGTAVTGAACVVEPAWEARAVTRVRALTIKVEDWFDLAEEHFDIVLASLGSLAGDRLRIMERMADEHGDILMK</sequence>
<dbReference type="SMART" id="SM00100">
    <property type="entry name" value="cNMP"/>
    <property type="match status" value="2"/>
</dbReference>
<dbReference type="RefSeq" id="WP_394843763.1">
    <property type="nucleotide sequence ID" value="NZ_CP089982.1"/>
</dbReference>
<evidence type="ECO:0000259" key="1">
    <source>
        <dbReference type="PROSITE" id="PS50042"/>
    </source>
</evidence>
<name>A0ABZ2K374_9BACT</name>
<dbReference type="CDD" id="cd00038">
    <property type="entry name" value="CAP_ED"/>
    <property type="match status" value="2"/>
</dbReference>
<dbReference type="Pfam" id="PF00027">
    <property type="entry name" value="cNMP_binding"/>
    <property type="match status" value="1"/>
</dbReference>
<reference evidence="2 3" key="1">
    <citation type="submission" date="2021-12" db="EMBL/GenBank/DDBJ databases">
        <title>Discovery of the Pendulisporaceae a myxobacterial family with distinct sporulation behavior and unique specialized metabolism.</title>
        <authorList>
            <person name="Garcia R."/>
            <person name="Popoff A."/>
            <person name="Bader C.D."/>
            <person name="Loehr J."/>
            <person name="Walesch S."/>
            <person name="Walt C."/>
            <person name="Boldt J."/>
            <person name="Bunk B."/>
            <person name="Haeckl F.J.F.P.J."/>
            <person name="Gunesch A.P."/>
            <person name="Birkelbach J."/>
            <person name="Nuebel U."/>
            <person name="Pietschmann T."/>
            <person name="Bach T."/>
            <person name="Mueller R."/>
        </authorList>
    </citation>
    <scope>NUCLEOTIDE SEQUENCE [LARGE SCALE GENOMIC DNA]</scope>
    <source>
        <strain evidence="2 3">MSr12523</strain>
    </source>
</reference>
<gene>
    <name evidence="2" type="ORF">LZC95_42780</name>
</gene>
<dbReference type="InterPro" id="IPR050397">
    <property type="entry name" value="Env_Response_Regulators"/>
</dbReference>
<evidence type="ECO:0000313" key="3">
    <source>
        <dbReference type="Proteomes" id="UP001379533"/>
    </source>
</evidence>
<feature type="domain" description="Cyclic nucleotide-binding" evidence="1">
    <location>
        <begin position="185"/>
        <end position="266"/>
    </location>
</feature>
<proteinExistence type="predicted"/>
<organism evidence="2 3">
    <name type="scientific">Pendulispora brunnea</name>
    <dbReference type="NCBI Taxonomy" id="2905690"/>
    <lineage>
        <taxon>Bacteria</taxon>
        <taxon>Pseudomonadati</taxon>
        <taxon>Myxococcota</taxon>
        <taxon>Myxococcia</taxon>
        <taxon>Myxococcales</taxon>
        <taxon>Sorangiineae</taxon>
        <taxon>Pendulisporaceae</taxon>
        <taxon>Pendulispora</taxon>
    </lineage>
</organism>
<dbReference type="InterPro" id="IPR000595">
    <property type="entry name" value="cNMP-bd_dom"/>
</dbReference>
<dbReference type="EMBL" id="CP089982">
    <property type="protein sequence ID" value="WXA93166.1"/>
    <property type="molecule type" value="Genomic_DNA"/>
</dbReference>
<dbReference type="PROSITE" id="PS50042">
    <property type="entry name" value="CNMP_BINDING_3"/>
    <property type="match status" value="2"/>
</dbReference>
<dbReference type="Proteomes" id="UP001379533">
    <property type="component" value="Chromosome"/>
</dbReference>
<dbReference type="SUPFAM" id="SSF51206">
    <property type="entry name" value="cAMP-binding domain-like"/>
    <property type="match status" value="2"/>
</dbReference>
<dbReference type="PANTHER" id="PTHR24567:SF74">
    <property type="entry name" value="HTH-TYPE TRANSCRIPTIONAL REGULATOR ARCR"/>
    <property type="match status" value="1"/>
</dbReference>
<feature type="domain" description="Cyclic nucleotide-binding" evidence="1">
    <location>
        <begin position="38"/>
        <end position="142"/>
    </location>
</feature>
<protein>
    <submittedName>
        <fullName evidence="2">Cyclic nucleotide-binding domain-containing protein</fullName>
    </submittedName>
</protein>
<accession>A0ABZ2K374</accession>
<dbReference type="PANTHER" id="PTHR24567">
    <property type="entry name" value="CRP FAMILY TRANSCRIPTIONAL REGULATORY PROTEIN"/>
    <property type="match status" value="1"/>
</dbReference>
<keyword evidence="3" id="KW-1185">Reference proteome</keyword>
<dbReference type="InterPro" id="IPR018490">
    <property type="entry name" value="cNMP-bd_dom_sf"/>
</dbReference>